<name>A0A423XQ14_9ENTR</name>
<evidence type="ECO:0000313" key="1">
    <source>
        <dbReference type="EMBL" id="ROW55570.1"/>
    </source>
</evidence>
<sequence>LHLQEISESVLLIRQENRDWFTEE</sequence>
<comment type="caution">
    <text evidence="1">The sequence shown here is derived from an EMBL/GenBank/DDBJ whole genome shotgun (WGS) entry which is preliminary data.</text>
</comment>
<proteinExistence type="predicted"/>
<evidence type="ECO:0000313" key="2">
    <source>
        <dbReference type="Proteomes" id="UP000285793"/>
    </source>
</evidence>
<gene>
    <name evidence="1" type="ORF">C3E80_21360</name>
</gene>
<feature type="non-terminal residue" evidence="1">
    <location>
        <position position="1"/>
    </location>
</feature>
<dbReference type="Proteomes" id="UP000285793">
    <property type="component" value="Unassembled WGS sequence"/>
</dbReference>
<protein>
    <submittedName>
        <fullName evidence="1">GntR family transcriptional regulator</fullName>
    </submittedName>
</protein>
<accession>A0A423XQ14</accession>
<dbReference type="AlphaFoldDB" id="A0A423XQ14"/>
<reference evidence="1 2" key="1">
    <citation type="journal article" date="2018" name="Front. Microbiol.">
        <title>An Investigation of an Acute Gastroenteritis Outbreak: Cronobacter sakazakii, a Potential Cause of Food-Borne Illness.</title>
        <authorList>
            <person name="Yong W."/>
            <person name="Guo B."/>
            <person name="Shi X."/>
            <person name="Cheng T."/>
            <person name="Chen M."/>
            <person name="Jiang X."/>
            <person name="Ye Y."/>
            <person name="Wang J."/>
            <person name="Xie G."/>
            <person name="Ding J."/>
        </authorList>
    </citation>
    <scope>NUCLEOTIDE SEQUENCE [LARGE SCALE GENOMIC DNA]</scope>
    <source>
        <strain evidence="1 2">S1</strain>
    </source>
</reference>
<organism evidence="1 2">
    <name type="scientific">Cronobacter malonaticus</name>
    <dbReference type="NCBI Taxonomy" id="413503"/>
    <lineage>
        <taxon>Bacteria</taxon>
        <taxon>Pseudomonadati</taxon>
        <taxon>Pseudomonadota</taxon>
        <taxon>Gammaproteobacteria</taxon>
        <taxon>Enterobacterales</taxon>
        <taxon>Enterobacteriaceae</taxon>
        <taxon>Cronobacter</taxon>
    </lineage>
</organism>
<dbReference type="EMBL" id="PQJL01000087">
    <property type="protein sequence ID" value="ROW55570.1"/>
    <property type="molecule type" value="Genomic_DNA"/>
</dbReference>